<dbReference type="SUPFAM" id="SSF90257">
    <property type="entry name" value="Myosin rod fragments"/>
    <property type="match status" value="1"/>
</dbReference>
<dbReference type="PROSITE" id="PS51842">
    <property type="entry name" value="IF_ROD_2"/>
    <property type="match status" value="1"/>
</dbReference>
<protein>
    <recommendedName>
        <fullName evidence="12">Lamin</fullName>
    </recommendedName>
</protein>
<dbReference type="Gene3D" id="1.20.5.170">
    <property type="match status" value="1"/>
</dbReference>
<comment type="subcellular location">
    <subcellularLocation>
        <location evidence="1">Nucleus</location>
    </subcellularLocation>
</comment>
<evidence type="ECO:0000256" key="3">
    <source>
        <dbReference type="ARBA" id="ARBA00023054"/>
    </source>
</evidence>
<dbReference type="GO" id="GO:0006998">
    <property type="term" value="P:nuclear envelope organization"/>
    <property type="evidence" value="ECO:0007669"/>
    <property type="project" value="TreeGrafter"/>
</dbReference>
<evidence type="ECO:0008006" key="12">
    <source>
        <dbReference type="Google" id="ProtNLM"/>
    </source>
</evidence>
<gene>
    <name evidence="10" type="ORF">V1264_002391</name>
</gene>
<accession>A0AAN9C9B4</accession>
<evidence type="ECO:0000256" key="2">
    <source>
        <dbReference type="ARBA" id="ARBA00022754"/>
    </source>
</evidence>
<evidence type="ECO:0000256" key="7">
    <source>
        <dbReference type="SAM" id="MobiDB-lite"/>
    </source>
</evidence>
<keyword evidence="11" id="KW-1185">Reference proteome</keyword>
<feature type="coiled-coil region" evidence="6">
    <location>
        <begin position="311"/>
        <end position="405"/>
    </location>
</feature>
<feature type="region of interest" description="Disordered" evidence="7">
    <location>
        <begin position="1"/>
        <end position="53"/>
    </location>
</feature>
<feature type="domain" description="LTD" evidence="8">
    <location>
        <begin position="453"/>
        <end position="581"/>
    </location>
</feature>
<dbReference type="InterPro" id="IPR001322">
    <property type="entry name" value="Lamin_tail_dom"/>
</dbReference>
<feature type="compositionally biased region" description="Low complexity" evidence="7">
    <location>
        <begin position="8"/>
        <end position="32"/>
    </location>
</feature>
<dbReference type="PROSITE" id="PS51841">
    <property type="entry name" value="LTD"/>
    <property type="match status" value="1"/>
</dbReference>
<dbReference type="EMBL" id="JBAMIC010000001">
    <property type="protein sequence ID" value="KAK7116770.1"/>
    <property type="molecule type" value="Genomic_DNA"/>
</dbReference>
<dbReference type="PANTHER" id="PTHR45721">
    <property type="entry name" value="LAMIN DM0-RELATED"/>
    <property type="match status" value="1"/>
</dbReference>
<evidence type="ECO:0000313" key="10">
    <source>
        <dbReference type="EMBL" id="KAK7116770.1"/>
    </source>
</evidence>
<evidence type="ECO:0000256" key="1">
    <source>
        <dbReference type="ARBA" id="ARBA00004123"/>
    </source>
</evidence>
<dbReference type="Gene3D" id="1.20.5.1160">
    <property type="entry name" value="Vasodilator-stimulated phosphoprotein"/>
    <property type="match status" value="2"/>
</dbReference>
<dbReference type="PANTHER" id="PTHR45721:SF11">
    <property type="entry name" value="LAMIN DM0-RELATED"/>
    <property type="match status" value="1"/>
</dbReference>
<comment type="similarity">
    <text evidence="5">Belongs to the intermediate filament family.</text>
</comment>
<feature type="compositionally biased region" description="Polar residues" evidence="7">
    <location>
        <begin position="409"/>
        <end position="421"/>
    </location>
</feature>
<dbReference type="Pfam" id="PF00038">
    <property type="entry name" value="Filament"/>
    <property type="match status" value="1"/>
</dbReference>
<dbReference type="GO" id="GO:0031507">
    <property type="term" value="P:heterochromatin formation"/>
    <property type="evidence" value="ECO:0007669"/>
    <property type="project" value="TreeGrafter"/>
</dbReference>
<evidence type="ECO:0000256" key="4">
    <source>
        <dbReference type="ARBA" id="ARBA00023242"/>
    </source>
</evidence>
<feature type="domain" description="IF rod" evidence="9">
    <location>
        <begin position="50"/>
        <end position="406"/>
    </location>
</feature>
<dbReference type="Gene3D" id="1.20.5.500">
    <property type="entry name" value="Single helix bin"/>
    <property type="match status" value="1"/>
</dbReference>
<comment type="caution">
    <text evidence="10">The sequence shown here is derived from an EMBL/GenBank/DDBJ whole genome shotgun (WGS) entry which is preliminary data.</text>
</comment>
<evidence type="ECO:0000313" key="11">
    <source>
        <dbReference type="Proteomes" id="UP001374579"/>
    </source>
</evidence>
<evidence type="ECO:0000259" key="9">
    <source>
        <dbReference type="PROSITE" id="PS51842"/>
    </source>
</evidence>
<proteinExistence type="inferred from homology"/>
<dbReference type="Pfam" id="PF00932">
    <property type="entry name" value="LTD"/>
    <property type="match status" value="1"/>
</dbReference>
<dbReference type="GO" id="GO:0051664">
    <property type="term" value="P:nuclear pore localization"/>
    <property type="evidence" value="ECO:0007669"/>
    <property type="project" value="TreeGrafter"/>
</dbReference>
<dbReference type="GO" id="GO:0090435">
    <property type="term" value="P:protein localization to nuclear envelope"/>
    <property type="evidence" value="ECO:0007669"/>
    <property type="project" value="TreeGrafter"/>
</dbReference>
<dbReference type="Proteomes" id="UP001374579">
    <property type="component" value="Unassembled WGS sequence"/>
</dbReference>
<dbReference type="SUPFAM" id="SSF74853">
    <property type="entry name" value="Lamin A/C globular tail domain"/>
    <property type="match status" value="1"/>
</dbReference>
<feature type="compositionally biased region" description="Basic and acidic residues" evidence="7">
    <location>
        <begin position="583"/>
        <end position="602"/>
    </location>
</feature>
<feature type="region of interest" description="Disordered" evidence="7">
    <location>
        <begin position="409"/>
        <end position="438"/>
    </location>
</feature>
<keyword evidence="2 5" id="KW-0403">Intermediate filament</keyword>
<sequence>MTSRVRKSTTTTSFTSQSASGSETPGASGTSPRGRRERPPSPARSTRQQEQEDLQGLNDRLANYIDRVRYLEAENSRLSTQIQSTEEVVKREVSSVKHLYESELADARRLLDETAKEKARIQIEANKYKTDYEDLLAKYNRRDRDATAMERRVEGLEAQVADLTGKLSEADAPRKRLEKENSNLRAEIAALEKQLVTARKQLEQETLMRVDLENRVQSLKEDLSFKTQVYESELEESRVRTTTTIEEVDGRLEQEYEQRLLEALREIRQQHEVDLQTVRTELEILYENKIADLKTQAERSNSASGSAWDELRVTRKRCDELASELAKLKAENAGYDLRIRDLENQLAREREEFRIRLAAKDDELAELRLTLEEQLAEYGDLLEIKIRLDREIDAYRKLLESEESRLNISLDASQTSQSSRSPARGTPSGRGNKRKRVDISEAVEEYSQRSSSSGYARSASAKGGIDITEVDPEGKFVKLTNTTSKDIAVGSWQLQHIAGDQETIFKFHRSLVIKGGKTVTVWSSDSGTTHNPPADLVMKGKRWFVNDEMKTTLLDTEEAEMASCTMSKSSLRSVTSYSQRRSGPHDETDTGEGPDREKCVVM</sequence>
<evidence type="ECO:0000259" key="8">
    <source>
        <dbReference type="PROSITE" id="PS51841"/>
    </source>
</evidence>
<dbReference type="SMART" id="SM01391">
    <property type="entry name" value="Filament"/>
    <property type="match status" value="1"/>
</dbReference>
<evidence type="ECO:0000256" key="6">
    <source>
        <dbReference type="SAM" id="Coils"/>
    </source>
</evidence>
<dbReference type="Gene3D" id="2.60.40.1260">
    <property type="entry name" value="Lamin Tail domain"/>
    <property type="match status" value="1"/>
</dbReference>
<reference evidence="10 11" key="1">
    <citation type="submission" date="2024-02" db="EMBL/GenBank/DDBJ databases">
        <title>Chromosome-scale genome assembly of the rough periwinkle Littorina saxatilis.</title>
        <authorList>
            <person name="De Jode A."/>
            <person name="Faria R."/>
            <person name="Formenti G."/>
            <person name="Sims Y."/>
            <person name="Smith T.P."/>
            <person name="Tracey A."/>
            <person name="Wood J.M.D."/>
            <person name="Zagrodzka Z.B."/>
            <person name="Johannesson K."/>
            <person name="Butlin R.K."/>
            <person name="Leder E.H."/>
        </authorList>
    </citation>
    <scope>NUCLEOTIDE SEQUENCE [LARGE SCALE GENOMIC DNA]</scope>
    <source>
        <strain evidence="10">Snail1</strain>
        <tissue evidence="10">Muscle</tissue>
    </source>
</reference>
<dbReference type="InterPro" id="IPR018039">
    <property type="entry name" value="IF_conserved"/>
</dbReference>
<dbReference type="SUPFAM" id="SSF64593">
    <property type="entry name" value="Intermediate filament protein, coiled coil region"/>
    <property type="match status" value="2"/>
</dbReference>
<dbReference type="AlphaFoldDB" id="A0AAN9C9B4"/>
<keyword evidence="4" id="KW-0539">Nucleus</keyword>
<dbReference type="GO" id="GO:0007097">
    <property type="term" value="P:nuclear migration"/>
    <property type="evidence" value="ECO:0007669"/>
    <property type="project" value="TreeGrafter"/>
</dbReference>
<name>A0AAN9C9B4_9CAEN</name>
<dbReference type="InterPro" id="IPR036415">
    <property type="entry name" value="Lamin_tail_dom_sf"/>
</dbReference>
<feature type="compositionally biased region" description="Polar residues" evidence="7">
    <location>
        <begin position="564"/>
        <end position="581"/>
    </location>
</feature>
<dbReference type="GO" id="GO:0005882">
    <property type="term" value="C:intermediate filament"/>
    <property type="evidence" value="ECO:0007669"/>
    <property type="project" value="UniProtKB-KW"/>
</dbReference>
<organism evidence="10 11">
    <name type="scientific">Littorina saxatilis</name>
    <dbReference type="NCBI Taxonomy" id="31220"/>
    <lineage>
        <taxon>Eukaryota</taxon>
        <taxon>Metazoa</taxon>
        <taxon>Spiralia</taxon>
        <taxon>Lophotrochozoa</taxon>
        <taxon>Mollusca</taxon>
        <taxon>Gastropoda</taxon>
        <taxon>Caenogastropoda</taxon>
        <taxon>Littorinimorpha</taxon>
        <taxon>Littorinoidea</taxon>
        <taxon>Littorinidae</taxon>
        <taxon>Littorina</taxon>
    </lineage>
</organism>
<feature type="region of interest" description="Disordered" evidence="7">
    <location>
        <begin position="564"/>
        <end position="602"/>
    </location>
</feature>
<evidence type="ECO:0000256" key="5">
    <source>
        <dbReference type="RuleBase" id="RU000685"/>
    </source>
</evidence>
<dbReference type="GO" id="GO:0005652">
    <property type="term" value="C:nuclear lamina"/>
    <property type="evidence" value="ECO:0007669"/>
    <property type="project" value="TreeGrafter"/>
</dbReference>
<dbReference type="GO" id="GO:0005200">
    <property type="term" value="F:structural constituent of cytoskeleton"/>
    <property type="evidence" value="ECO:0007669"/>
    <property type="project" value="TreeGrafter"/>
</dbReference>
<dbReference type="PROSITE" id="PS00226">
    <property type="entry name" value="IF_ROD_1"/>
    <property type="match status" value="1"/>
</dbReference>
<keyword evidence="3 6" id="KW-0175">Coiled coil</keyword>
<dbReference type="InterPro" id="IPR039008">
    <property type="entry name" value="IF_rod_dom"/>
</dbReference>